<dbReference type="GO" id="GO:0046872">
    <property type="term" value="F:metal ion binding"/>
    <property type="evidence" value="ECO:0007669"/>
    <property type="project" value="UniProtKB-KW"/>
</dbReference>
<gene>
    <name evidence="4" type="ORF">SAMN05660330_02725</name>
</gene>
<comment type="similarity">
    <text evidence="3">Belongs to the arginase family.</text>
</comment>
<dbReference type="GO" id="GO:0033389">
    <property type="term" value="P:putrescine biosynthetic process from arginine, via agmatine"/>
    <property type="evidence" value="ECO:0007669"/>
    <property type="project" value="TreeGrafter"/>
</dbReference>
<dbReference type="STRING" id="91360.SAMN05660330_02725"/>
<keyword evidence="1" id="KW-0479">Metal-binding</keyword>
<dbReference type="Pfam" id="PF00491">
    <property type="entry name" value="Arginase"/>
    <property type="match status" value="1"/>
</dbReference>
<evidence type="ECO:0000313" key="5">
    <source>
        <dbReference type="Proteomes" id="UP000199073"/>
    </source>
</evidence>
<keyword evidence="2" id="KW-0378">Hydrolase</keyword>
<proteinExistence type="inferred from homology"/>
<dbReference type="PROSITE" id="PS51409">
    <property type="entry name" value="ARGINASE_2"/>
    <property type="match status" value="1"/>
</dbReference>
<dbReference type="SUPFAM" id="SSF52768">
    <property type="entry name" value="Arginase/deacetylase"/>
    <property type="match status" value="1"/>
</dbReference>
<evidence type="ECO:0000256" key="3">
    <source>
        <dbReference type="PROSITE-ProRule" id="PRU00742"/>
    </source>
</evidence>
<accession>A0A1H0SL09</accession>
<name>A0A1H0SL09_9BACT</name>
<dbReference type="PANTHER" id="PTHR11358">
    <property type="entry name" value="ARGINASE/AGMATINASE"/>
    <property type="match status" value="1"/>
</dbReference>
<sequence>MIKEFNQPLGGNAMARAGGPATMMRLPVQKNVSGLDACFVGPLPLDIGSSNRVGSRDAPRQIRAESSMIRPYNMGTGAAPFDSIQVAGIGDVAVTTFNLTKNIDIIERFFDDILGHDCIPLTPGGDHTVTLPILRAMATKLGPVGLVHVDAHTDINDEMFSEKIAHGTVFRRAVEEELIDSSREVQIGVRGSGYAADDFDWGVKSGVPGGAGRAVLAQIPDADDGGGAAG</sequence>
<dbReference type="PANTHER" id="PTHR11358:SF26">
    <property type="entry name" value="GUANIDINO ACID HYDROLASE, MITOCHONDRIAL"/>
    <property type="match status" value="1"/>
</dbReference>
<protein>
    <submittedName>
        <fullName evidence="4">Arginase family protein</fullName>
    </submittedName>
</protein>
<dbReference type="InterPro" id="IPR006035">
    <property type="entry name" value="Ureohydrolase"/>
</dbReference>
<organism evidence="4 5">
    <name type="scientific">Desulforhopalus singaporensis</name>
    <dbReference type="NCBI Taxonomy" id="91360"/>
    <lineage>
        <taxon>Bacteria</taxon>
        <taxon>Pseudomonadati</taxon>
        <taxon>Thermodesulfobacteriota</taxon>
        <taxon>Desulfobulbia</taxon>
        <taxon>Desulfobulbales</taxon>
        <taxon>Desulfocapsaceae</taxon>
        <taxon>Desulforhopalus</taxon>
    </lineage>
</organism>
<dbReference type="GO" id="GO:0008783">
    <property type="term" value="F:agmatinase activity"/>
    <property type="evidence" value="ECO:0007669"/>
    <property type="project" value="TreeGrafter"/>
</dbReference>
<evidence type="ECO:0000256" key="2">
    <source>
        <dbReference type="ARBA" id="ARBA00022801"/>
    </source>
</evidence>
<evidence type="ECO:0000256" key="1">
    <source>
        <dbReference type="ARBA" id="ARBA00022723"/>
    </source>
</evidence>
<evidence type="ECO:0000313" key="4">
    <source>
        <dbReference type="EMBL" id="SDP42219.1"/>
    </source>
</evidence>
<dbReference type="AlphaFoldDB" id="A0A1H0SL09"/>
<keyword evidence="5" id="KW-1185">Reference proteome</keyword>
<dbReference type="EMBL" id="FNJI01000019">
    <property type="protein sequence ID" value="SDP42219.1"/>
    <property type="molecule type" value="Genomic_DNA"/>
</dbReference>
<dbReference type="Proteomes" id="UP000199073">
    <property type="component" value="Unassembled WGS sequence"/>
</dbReference>
<reference evidence="4 5" key="1">
    <citation type="submission" date="2016-10" db="EMBL/GenBank/DDBJ databases">
        <authorList>
            <person name="de Groot N.N."/>
        </authorList>
    </citation>
    <scope>NUCLEOTIDE SEQUENCE [LARGE SCALE GENOMIC DNA]</scope>
    <source>
        <strain evidence="4 5">DSM 12130</strain>
    </source>
</reference>
<dbReference type="InterPro" id="IPR023696">
    <property type="entry name" value="Ureohydrolase_dom_sf"/>
</dbReference>
<dbReference type="Gene3D" id="3.40.800.10">
    <property type="entry name" value="Ureohydrolase domain"/>
    <property type="match status" value="1"/>
</dbReference>